<evidence type="ECO:0000313" key="1">
    <source>
        <dbReference type="EMBL" id="KGN95102.1"/>
    </source>
</evidence>
<evidence type="ECO:0000313" key="2">
    <source>
        <dbReference type="EMBL" id="SQH73337.1"/>
    </source>
</evidence>
<proteinExistence type="predicted"/>
<dbReference type="EMBL" id="JQJC01000012">
    <property type="protein sequence ID" value="KGN95102.1"/>
    <property type="molecule type" value="Genomic_DNA"/>
</dbReference>
<reference evidence="2 4" key="2">
    <citation type="submission" date="2018-06" db="EMBL/GenBank/DDBJ databases">
        <authorList>
            <consortium name="Pathogen Informatics"/>
            <person name="Doyle S."/>
        </authorList>
    </citation>
    <scope>NUCLEOTIDE SEQUENCE [LARGE SCALE GENOMIC DNA]</scope>
    <source>
        <strain evidence="2 4">NCTC12858</strain>
    </source>
</reference>
<accession>A0A0A2FRW6</accession>
<evidence type="ECO:0000313" key="3">
    <source>
        <dbReference type="Proteomes" id="UP000030136"/>
    </source>
</evidence>
<dbReference type="EMBL" id="LS483447">
    <property type="protein sequence ID" value="SQH73337.1"/>
    <property type="molecule type" value="Genomic_DNA"/>
</dbReference>
<dbReference type="AlphaFoldDB" id="A0A0A2FRW6"/>
<gene>
    <name evidence="1" type="ORF">HQ38_04825</name>
    <name evidence="2" type="ORF">NCTC12858_01192</name>
</gene>
<evidence type="ECO:0000313" key="4">
    <source>
        <dbReference type="Proteomes" id="UP000249300"/>
    </source>
</evidence>
<keyword evidence="4" id="KW-1185">Reference proteome</keyword>
<protein>
    <submittedName>
        <fullName evidence="1">Uncharacterized protein</fullName>
    </submittedName>
</protein>
<sequence>MTVVAPLSFILTQQTRLAMYYCKKMLLLPLCYLLLSACSGTLREQNRLLEQADSAMIMGDYRSAVEYYKNIDRLDLTDTASRQQAIRLRRQAKWMFNMQRLDSIKNVMELLSKQITELAPGFQVLQEKEHSSRVRLSRPSLAPSKNKSAPHLRLATDSLGIVELTSVYIGKQAIEHTALRLRNKETGEKFSTPHMRYDEALNYRYGSSGMKYEIVCYPSTIIDSLARFLREMYDRKQSLEVLFLDSQGQEVARGVNYDNSHLADFIDTFTLAEAYAKRQRLQTIVAMINSENRYLLSTGHVDDKRTYLSQPIRK</sequence>
<dbReference type="Proteomes" id="UP000030136">
    <property type="component" value="Unassembled WGS sequence"/>
</dbReference>
<reference evidence="1 3" key="1">
    <citation type="submission" date="2014-08" db="EMBL/GenBank/DDBJ databases">
        <title>Porphyromonas crevioricanis strain:COT-253_OH1447 Genome sequencing.</title>
        <authorList>
            <person name="Wallis C."/>
            <person name="Deusch O."/>
            <person name="O'Flynn C."/>
            <person name="Davis I."/>
            <person name="Jospin G."/>
            <person name="Darling A.E."/>
            <person name="Coil D.A."/>
            <person name="Alexiev A."/>
            <person name="Horsfall A."/>
            <person name="Kirkwood N."/>
            <person name="Harris S."/>
            <person name="Eisen J.A."/>
        </authorList>
    </citation>
    <scope>NUCLEOTIDE SEQUENCE [LARGE SCALE GENOMIC DNA]</scope>
    <source>
        <strain evidence="3">COT-253 OH1447</strain>
        <strain evidence="1">COT-253_OH1447</strain>
    </source>
</reference>
<name>A0A0A2FRW6_9PORP</name>
<organism evidence="1 3">
    <name type="scientific">Porphyromonas crevioricanis</name>
    <dbReference type="NCBI Taxonomy" id="393921"/>
    <lineage>
        <taxon>Bacteria</taxon>
        <taxon>Pseudomonadati</taxon>
        <taxon>Bacteroidota</taxon>
        <taxon>Bacteroidia</taxon>
        <taxon>Bacteroidales</taxon>
        <taxon>Porphyromonadaceae</taxon>
        <taxon>Porphyromonas</taxon>
    </lineage>
</organism>
<dbReference type="KEGG" id="pcre:NCTC12858_01192"/>
<dbReference type="Proteomes" id="UP000249300">
    <property type="component" value="Chromosome 1"/>
</dbReference>